<name>F8X490_9BACT</name>
<dbReference type="EMBL" id="ADLW01000018">
    <property type="protein sequence ID" value="EGK05136.1"/>
    <property type="molecule type" value="Genomic_DNA"/>
</dbReference>
<dbReference type="eggNOG" id="COG3666">
    <property type="taxonomic scope" value="Bacteria"/>
</dbReference>
<dbReference type="HOGENOM" id="CLU_1728498_0_0_10"/>
<dbReference type="Proteomes" id="UP000006420">
    <property type="component" value="Unassembled WGS sequence"/>
</dbReference>
<reference evidence="1 2" key="1">
    <citation type="submission" date="2011-04" db="EMBL/GenBank/DDBJ databases">
        <title>The Genome Sequence of Dysgonomonas mossii DSM 22836.</title>
        <authorList>
            <consortium name="The Broad Institute Genome Sequencing Platform"/>
            <person name="Earl A."/>
            <person name="Ward D."/>
            <person name="Feldgarden M."/>
            <person name="Gevers D."/>
            <person name="Pudlo N."/>
            <person name="Martens E."/>
            <person name="Allen-Vercoe E."/>
            <person name="Young S.K."/>
            <person name="Zeng Q."/>
            <person name="Gargeya S."/>
            <person name="Fitzgerald M."/>
            <person name="Haas B."/>
            <person name="Abouelleil A."/>
            <person name="Alvarado L."/>
            <person name="Arachchi H.M."/>
            <person name="Berlin A."/>
            <person name="Brown A."/>
            <person name="Chapman S.B."/>
            <person name="Chen Z."/>
            <person name="Dunbar C."/>
            <person name="Freedman E."/>
            <person name="Gearin G."/>
            <person name="Gellesch M."/>
            <person name="Goldberg J."/>
            <person name="Griggs A."/>
            <person name="Gujja S."/>
            <person name="Heiman D."/>
            <person name="Howarth C."/>
            <person name="Larson L."/>
            <person name="Lui A."/>
            <person name="MacDonald P.J.P."/>
            <person name="Mehta T."/>
            <person name="Montmayeur A."/>
            <person name="Murphy C."/>
            <person name="Neiman D."/>
            <person name="Pearson M."/>
            <person name="Priest M."/>
            <person name="Roberts A."/>
            <person name="Saif S."/>
            <person name="Shea T."/>
            <person name="Shenoy N."/>
            <person name="Sisk P."/>
            <person name="Stolte C."/>
            <person name="Sykes S."/>
            <person name="Yandava C."/>
            <person name="Wortman J."/>
            <person name="Nusbaum C."/>
            <person name="Birren B."/>
        </authorList>
    </citation>
    <scope>NUCLEOTIDE SEQUENCE [LARGE SCALE GENOMIC DNA]</scope>
    <source>
        <strain evidence="1 2">DSM 22836</strain>
    </source>
</reference>
<proteinExistence type="predicted"/>
<dbReference type="OrthoDB" id="1121830at2"/>
<organism evidence="1 2">
    <name type="scientific">Dysgonomonas mossii DSM 22836</name>
    <dbReference type="NCBI Taxonomy" id="742767"/>
    <lineage>
        <taxon>Bacteria</taxon>
        <taxon>Pseudomonadati</taxon>
        <taxon>Bacteroidota</taxon>
        <taxon>Bacteroidia</taxon>
        <taxon>Bacteroidales</taxon>
        <taxon>Dysgonomonadaceae</taxon>
        <taxon>Dysgonomonas</taxon>
    </lineage>
</organism>
<keyword evidence="2" id="KW-1185">Reference proteome</keyword>
<protein>
    <submittedName>
        <fullName evidence="1">Uncharacterized protein</fullName>
    </submittedName>
</protein>
<sequence length="151" mass="17276">MLERVYHGAFTQIVLLLLSALSMALSLSQPPIDTFVWCGCGCVEKYNSKHEDRIRSVLSMVDTHIEQDKQEEGLRDTAKVIDSDLLRKKVNKLNSCFDKMDKIEQKQVQKLQEDSLPRLQKHEDQLEKLGDRNSYSKTDGFNSLTMIAPSC</sequence>
<evidence type="ECO:0000313" key="2">
    <source>
        <dbReference type="Proteomes" id="UP000006420"/>
    </source>
</evidence>
<accession>F8X490</accession>
<dbReference type="AlphaFoldDB" id="F8X490"/>
<comment type="caution">
    <text evidence="1">The sequence shown here is derived from an EMBL/GenBank/DDBJ whole genome shotgun (WGS) entry which is preliminary data.</text>
</comment>
<evidence type="ECO:0000313" key="1">
    <source>
        <dbReference type="EMBL" id="EGK05136.1"/>
    </source>
</evidence>
<gene>
    <name evidence="1" type="ORF">HMPREF9456_03049</name>
</gene>